<sequence>MLEVSLTSTTAKQPAETDLASKVTSTTTLKPTEGTSTARSTTTTAALPDRRSTTISEEDGENPDAKGQSTTTLANPNEETKTSTLKSDGSGTGEEENVTDKIENPDWNLGGFKTKPTEDLEDNENYDKKKTTVEGSDSSGSVTEASETEKSTHYSDSKSTKSSKEGNEDPSEVKSTDQPADLGHKADKEKSSPKPDSDENGSKTSQKHVGGDRENPGAEATHKPDDSFGGNGGFLTKPTSDPEDLDHKRTGTGEDNSFRSKVTQPGDDSGVSDSDGSETTKSNSELEERPDGSVTDEYGNPIVTPKPDESGGGKDGSKEGEDQVADANGNPIGGGGATKKLKKEREEDDEDDPTPVPSIDGKECTIESVEVVGLSANKGEPTLLKNASEISFNSDVKSNCPNDIHFYWSIYDDFNAEIPSALLSKEDKPSVVINGSRIQAKFHRVCLLVKISDSEKSSCGYFTVTENFFAVSFGNLGKSVKMVENDSVFLDPAANTVTSPPLKNITYEWLCRKTGTGEFKPISESGCFKDGYQHLPWNRGRVELKNPSTLFKKVPGNYEMKVIARGRRSTEEAIETASEIEISILNQQSEASIDFRYALPSSSYPKITLSDASQIASLFPIGTPGSSRSATKMSSTSNARIATKDSCSTRSDTALSWLMERRPSGKQRRRRRFPCSNR</sequence>
<feature type="region of interest" description="Disordered" evidence="1">
    <location>
        <begin position="1"/>
        <end position="363"/>
    </location>
</feature>
<protein>
    <recommendedName>
        <fullName evidence="4">REJ domain-containing protein</fullName>
    </recommendedName>
</protein>
<feature type="compositionally biased region" description="Basic and acidic residues" evidence="1">
    <location>
        <begin position="147"/>
        <end position="175"/>
    </location>
</feature>
<organism evidence="2 3">
    <name type="scientific">Steinernema carpocapsae</name>
    <name type="common">Entomopathogenic nematode</name>
    <dbReference type="NCBI Taxonomy" id="34508"/>
    <lineage>
        <taxon>Eukaryota</taxon>
        <taxon>Metazoa</taxon>
        <taxon>Ecdysozoa</taxon>
        <taxon>Nematoda</taxon>
        <taxon>Chromadorea</taxon>
        <taxon>Rhabditida</taxon>
        <taxon>Tylenchina</taxon>
        <taxon>Panagrolaimomorpha</taxon>
        <taxon>Strongyloidoidea</taxon>
        <taxon>Steinernematidae</taxon>
        <taxon>Steinernema</taxon>
    </lineage>
</organism>
<feature type="compositionally biased region" description="Low complexity" evidence="1">
    <location>
        <begin position="35"/>
        <end position="46"/>
    </location>
</feature>
<evidence type="ECO:0008006" key="4">
    <source>
        <dbReference type="Google" id="ProtNLM"/>
    </source>
</evidence>
<feature type="compositionally biased region" description="Polar residues" evidence="1">
    <location>
        <begin position="1"/>
        <end position="12"/>
    </location>
</feature>
<reference evidence="2 3" key="1">
    <citation type="journal article" date="2015" name="Genome Biol.">
        <title>Comparative genomics of Steinernema reveals deeply conserved gene regulatory networks.</title>
        <authorList>
            <person name="Dillman A.R."/>
            <person name="Macchietto M."/>
            <person name="Porter C.F."/>
            <person name="Rogers A."/>
            <person name="Williams B."/>
            <person name="Antoshechkin I."/>
            <person name="Lee M.M."/>
            <person name="Goodwin Z."/>
            <person name="Lu X."/>
            <person name="Lewis E.E."/>
            <person name="Goodrich-Blair H."/>
            <person name="Stock S.P."/>
            <person name="Adams B.J."/>
            <person name="Sternberg P.W."/>
            <person name="Mortazavi A."/>
        </authorList>
    </citation>
    <scope>NUCLEOTIDE SEQUENCE [LARGE SCALE GENOMIC DNA]</scope>
    <source>
        <strain evidence="2 3">ALL</strain>
    </source>
</reference>
<name>A0A4U5N0C9_STECR</name>
<comment type="caution">
    <text evidence="2">The sequence shown here is derived from an EMBL/GenBank/DDBJ whole genome shotgun (WGS) entry which is preliminary data.</text>
</comment>
<evidence type="ECO:0000313" key="3">
    <source>
        <dbReference type="Proteomes" id="UP000298663"/>
    </source>
</evidence>
<feature type="compositionally biased region" description="Low complexity" evidence="1">
    <location>
        <begin position="626"/>
        <end position="637"/>
    </location>
</feature>
<dbReference type="STRING" id="34508.A0A4U5N0C9"/>
<feature type="compositionally biased region" description="Polar residues" evidence="1">
    <location>
        <begin position="22"/>
        <end position="34"/>
    </location>
</feature>
<feature type="compositionally biased region" description="Polar residues" evidence="1">
    <location>
        <begin position="133"/>
        <end position="145"/>
    </location>
</feature>
<feature type="compositionally biased region" description="Basic and acidic residues" evidence="1">
    <location>
        <begin position="182"/>
        <end position="201"/>
    </location>
</feature>
<dbReference type="AlphaFoldDB" id="A0A4U5N0C9"/>
<feature type="compositionally biased region" description="Polar residues" evidence="1">
    <location>
        <begin position="67"/>
        <end position="89"/>
    </location>
</feature>
<gene>
    <name evidence="2" type="ORF">L596_016992</name>
</gene>
<keyword evidence="3" id="KW-1185">Reference proteome</keyword>
<reference evidence="2 3" key="2">
    <citation type="journal article" date="2019" name="G3 (Bethesda)">
        <title>Hybrid Assembly of the Genome of the Entomopathogenic Nematode Steinernema carpocapsae Identifies the X-Chromosome.</title>
        <authorList>
            <person name="Serra L."/>
            <person name="Macchietto M."/>
            <person name="Macias-Munoz A."/>
            <person name="McGill C.J."/>
            <person name="Rodriguez I.M."/>
            <person name="Rodriguez B."/>
            <person name="Murad R."/>
            <person name="Mortazavi A."/>
        </authorList>
    </citation>
    <scope>NUCLEOTIDE SEQUENCE [LARGE SCALE GENOMIC DNA]</scope>
    <source>
        <strain evidence="2 3">ALL</strain>
    </source>
</reference>
<feature type="compositionally biased region" description="Basic and acidic residues" evidence="1">
    <location>
        <begin position="306"/>
        <end position="321"/>
    </location>
</feature>
<accession>A0A4U5N0C9</accession>
<feature type="compositionally biased region" description="Basic and acidic residues" evidence="1">
    <location>
        <begin position="209"/>
        <end position="226"/>
    </location>
</feature>
<proteinExistence type="predicted"/>
<evidence type="ECO:0000313" key="2">
    <source>
        <dbReference type="EMBL" id="TKR75741.1"/>
    </source>
</evidence>
<feature type="region of interest" description="Disordered" evidence="1">
    <location>
        <begin position="621"/>
        <end position="647"/>
    </location>
</feature>
<dbReference type="EMBL" id="AZBU02000005">
    <property type="protein sequence ID" value="TKR75741.1"/>
    <property type="molecule type" value="Genomic_DNA"/>
</dbReference>
<evidence type="ECO:0000256" key="1">
    <source>
        <dbReference type="SAM" id="MobiDB-lite"/>
    </source>
</evidence>
<dbReference type="Proteomes" id="UP000298663">
    <property type="component" value="Unassembled WGS sequence"/>
</dbReference>
<feature type="compositionally biased region" description="Basic and acidic residues" evidence="1">
    <location>
        <begin position="245"/>
        <end position="258"/>
    </location>
</feature>